<dbReference type="InterPro" id="IPR011990">
    <property type="entry name" value="TPR-like_helical_dom_sf"/>
</dbReference>
<keyword evidence="2" id="KW-1185">Reference proteome</keyword>
<organism evidence="1 2">
    <name type="scientific">Hankyongella ginsenosidimutans</name>
    <dbReference type="NCBI Taxonomy" id="1763828"/>
    <lineage>
        <taxon>Bacteria</taxon>
        <taxon>Pseudomonadati</taxon>
        <taxon>Pseudomonadota</taxon>
        <taxon>Alphaproteobacteria</taxon>
        <taxon>Sphingomonadales</taxon>
        <taxon>Sphingomonadaceae</taxon>
        <taxon>Hankyongella</taxon>
    </lineage>
</organism>
<dbReference type="KEGG" id="hgn:E6W36_13795"/>
<evidence type="ECO:0000313" key="1">
    <source>
        <dbReference type="EMBL" id="QCI80186.1"/>
    </source>
</evidence>
<evidence type="ECO:0008006" key="3">
    <source>
        <dbReference type="Google" id="ProtNLM"/>
    </source>
</evidence>
<dbReference type="AlphaFoldDB" id="A0A4D7CBT8"/>
<dbReference type="SUPFAM" id="SSF48452">
    <property type="entry name" value="TPR-like"/>
    <property type="match status" value="1"/>
</dbReference>
<proteinExistence type="predicted"/>
<name>A0A4D7CBT8_9SPHN</name>
<reference evidence="2" key="1">
    <citation type="submission" date="2019-04" db="EMBL/GenBank/DDBJ databases">
        <title>Complete genome sequence of Sphingomonas sp. W1-2-3.</title>
        <authorList>
            <person name="Im W.T."/>
        </authorList>
    </citation>
    <scope>NUCLEOTIDE SEQUENCE [LARGE SCALE GENOMIC DNA]</scope>
    <source>
        <strain evidence="2">W1-2-3</strain>
    </source>
</reference>
<dbReference type="Proteomes" id="UP000298714">
    <property type="component" value="Chromosome"/>
</dbReference>
<protein>
    <recommendedName>
        <fullName evidence="3">Tetratricopeptide repeat protein</fullName>
    </recommendedName>
</protein>
<evidence type="ECO:0000313" key="2">
    <source>
        <dbReference type="Proteomes" id="UP000298714"/>
    </source>
</evidence>
<gene>
    <name evidence="1" type="ORF">E6W36_13795</name>
</gene>
<dbReference type="Gene3D" id="1.25.40.10">
    <property type="entry name" value="Tetratricopeptide repeat domain"/>
    <property type="match status" value="1"/>
</dbReference>
<dbReference type="EMBL" id="CP039704">
    <property type="protein sequence ID" value="QCI80186.1"/>
    <property type="molecule type" value="Genomic_DNA"/>
</dbReference>
<accession>A0A4D7CBT8</accession>
<sequence>MRGGDAARINKTACDLIRAYPTDKNIRAGVVYFRDRSGMGDPLVLASYRLQWQANALQGAADYLEMADTASKRTMFAEAAAAAQRGLDSGAIQGGTVPIAREIINTAKKGQVEDQAALPAQEKQARAAASGDLAAVIGESYYNYGDYQKSIELLNLAIQKGITGKLKAVPNKSQAQLILGTAQTASGQLEAAKATFSDISGANEQALAQLWIAFIDSKSAAQ</sequence>
<dbReference type="RefSeq" id="WP_222873051.1">
    <property type="nucleotide sequence ID" value="NZ_CP039704.1"/>
</dbReference>